<evidence type="ECO:0000313" key="1">
    <source>
        <dbReference type="EMBL" id="RZC65222.1"/>
    </source>
</evidence>
<dbReference type="Proteomes" id="UP000316621">
    <property type="component" value="Chromosome 6"/>
</dbReference>
<dbReference type="AlphaFoldDB" id="A0A4Y7JYU3"/>
<name>A0A4Y7JYU3_PAPSO</name>
<gene>
    <name evidence="1" type="ORF">C5167_008915</name>
</gene>
<organism evidence="1 2">
    <name type="scientific">Papaver somniferum</name>
    <name type="common">Opium poppy</name>
    <dbReference type="NCBI Taxonomy" id="3469"/>
    <lineage>
        <taxon>Eukaryota</taxon>
        <taxon>Viridiplantae</taxon>
        <taxon>Streptophyta</taxon>
        <taxon>Embryophyta</taxon>
        <taxon>Tracheophyta</taxon>
        <taxon>Spermatophyta</taxon>
        <taxon>Magnoliopsida</taxon>
        <taxon>Ranunculales</taxon>
        <taxon>Papaveraceae</taxon>
        <taxon>Papaveroideae</taxon>
        <taxon>Papaver</taxon>
    </lineage>
</organism>
<protein>
    <submittedName>
        <fullName evidence="1">Uncharacterized protein</fullName>
    </submittedName>
</protein>
<sequence length="67" mass="7894">MERVLMRCTEDMIGVVEVAWKVEDLRGRCNTELSDETSNPPFVDENDHLIKLHKIALATSRKRRRKR</sequence>
<proteinExistence type="predicted"/>
<reference evidence="1 2" key="1">
    <citation type="journal article" date="2018" name="Science">
        <title>The opium poppy genome and morphinan production.</title>
        <authorList>
            <person name="Guo L."/>
            <person name="Winzer T."/>
            <person name="Yang X."/>
            <person name="Li Y."/>
            <person name="Ning Z."/>
            <person name="He Z."/>
            <person name="Teodor R."/>
            <person name="Lu Y."/>
            <person name="Bowser T.A."/>
            <person name="Graham I.A."/>
            <person name="Ye K."/>
        </authorList>
    </citation>
    <scope>NUCLEOTIDE SEQUENCE [LARGE SCALE GENOMIC DNA]</scope>
    <source>
        <strain evidence="2">cv. HN1</strain>
        <tissue evidence="1">Leaves</tissue>
    </source>
</reference>
<keyword evidence="2" id="KW-1185">Reference proteome</keyword>
<accession>A0A4Y7JYU3</accession>
<dbReference type="EMBL" id="CM010720">
    <property type="protein sequence ID" value="RZC65222.1"/>
    <property type="molecule type" value="Genomic_DNA"/>
</dbReference>
<dbReference type="Gramene" id="RZC65222">
    <property type="protein sequence ID" value="RZC65222"/>
    <property type="gene ID" value="C5167_008915"/>
</dbReference>
<evidence type="ECO:0000313" key="2">
    <source>
        <dbReference type="Proteomes" id="UP000316621"/>
    </source>
</evidence>